<evidence type="ECO:0008006" key="3">
    <source>
        <dbReference type="Google" id="ProtNLM"/>
    </source>
</evidence>
<keyword evidence="2" id="KW-1185">Reference proteome</keyword>
<name>A0A7Y0EPC4_9BIFI</name>
<evidence type="ECO:0000313" key="1">
    <source>
        <dbReference type="EMBL" id="NMM93965.1"/>
    </source>
</evidence>
<evidence type="ECO:0000313" key="2">
    <source>
        <dbReference type="Proteomes" id="UP000532194"/>
    </source>
</evidence>
<gene>
    <name evidence="1" type="ORF">G1C95_1152</name>
</gene>
<proteinExistence type="predicted"/>
<sequence length="108" mass="12204">MPRLQQGFTDPQTGRQYWADFVWRLDNGRVVVGEYDGMLKYVDADMTAGKSIRGVVNDERARESAIIRAGASDVVRFGFNDVLNRTPLLVKLFEKGVLRSGARIAQIW</sequence>
<dbReference type="AlphaFoldDB" id="A0A7Y0EPC4"/>
<organism evidence="1 2">
    <name type="scientific">Bifidobacterium oedipodis</name>
    <dbReference type="NCBI Taxonomy" id="2675322"/>
    <lineage>
        <taxon>Bacteria</taxon>
        <taxon>Bacillati</taxon>
        <taxon>Actinomycetota</taxon>
        <taxon>Actinomycetes</taxon>
        <taxon>Bifidobacteriales</taxon>
        <taxon>Bifidobacteriaceae</taxon>
        <taxon>Bifidobacterium</taxon>
    </lineage>
</organism>
<dbReference type="Proteomes" id="UP000532194">
    <property type="component" value="Unassembled WGS sequence"/>
</dbReference>
<dbReference type="EMBL" id="JAAIII010000003">
    <property type="protein sequence ID" value="NMM93965.1"/>
    <property type="molecule type" value="Genomic_DNA"/>
</dbReference>
<accession>A0A7Y0EPC4</accession>
<protein>
    <recommendedName>
        <fullName evidence="3">CTP synthase</fullName>
    </recommendedName>
</protein>
<reference evidence="1 2" key="1">
    <citation type="submission" date="2020-02" db="EMBL/GenBank/DDBJ databases">
        <title>Characterization of phylogenetic diversity of novel bifidobacterial species isolated in Czech ZOOs.</title>
        <authorList>
            <person name="Lugli G.A."/>
            <person name="Vera N.B."/>
            <person name="Ventura M."/>
        </authorList>
    </citation>
    <scope>NUCLEOTIDE SEQUENCE [LARGE SCALE GENOMIC DNA]</scope>
    <source>
        <strain evidence="1 2">DSM 109957</strain>
    </source>
</reference>
<comment type="caution">
    <text evidence="1">The sequence shown here is derived from an EMBL/GenBank/DDBJ whole genome shotgun (WGS) entry which is preliminary data.</text>
</comment>